<evidence type="ECO:0000313" key="3">
    <source>
        <dbReference type="Proteomes" id="UP001140510"/>
    </source>
</evidence>
<dbReference type="PANTHER" id="PTHR11567:SF142">
    <property type="entry name" value="PHOSPHOGLYCERATE MUTASE-LIKE PROTEIN"/>
    <property type="match status" value="1"/>
</dbReference>
<evidence type="ECO:0000313" key="2">
    <source>
        <dbReference type="EMBL" id="KAJ4411237.1"/>
    </source>
</evidence>
<reference evidence="2" key="1">
    <citation type="submission" date="2022-10" db="EMBL/GenBank/DDBJ databases">
        <title>Tapping the CABI collections for fungal endophytes: first genome assemblies for Collariella, Neodidymelliopsis, Ascochyta clinopodiicola, Didymella pomorum, Didymosphaeria variabile, Neocosmospora piperis and Neocucurbitaria cava.</title>
        <authorList>
            <person name="Hill R."/>
        </authorList>
    </citation>
    <scope>NUCLEOTIDE SEQUENCE</scope>
    <source>
        <strain evidence="2">IMI 355091</strain>
    </source>
</reference>
<dbReference type="InterPro" id="IPR029033">
    <property type="entry name" value="His_PPase_superfam"/>
</dbReference>
<dbReference type="SUPFAM" id="SSF53254">
    <property type="entry name" value="Phosphoglycerate mutase-like"/>
    <property type="match status" value="1"/>
</dbReference>
<dbReference type="GO" id="GO:0016791">
    <property type="term" value="F:phosphatase activity"/>
    <property type="evidence" value="ECO:0007669"/>
    <property type="project" value="TreeGrafter"/>
</dbReference>
<accession>A0A9W8ZKN3</accession>
<organism evidence="2 3">
    <name type="scientific">Didymella pomorum</name>
    <dbReference type="NCBI Taxonomy" id="749634"/>
    <lineage>
        <taxon>Eukaryota</taxon>
        <taxon>Fungi</taxon>
        <taxon>Dikarya</taxon>
        <taxon>Ascomycota</taxon>
        <taxon>Pezizomycotina</taxon>
        <taxon>Dothideomycetes</taxon>
        <taxon>Pleosporomycetidae</taxon>
        <taxon>Pleosporales</taxon>
        <taxon>Pleosporineae</taxon>
        <taxon>Didymellaceae</taxon>
        <taxon>Didymella</taxon>
    </lineage>
</organism>
<dbReference type="Proteomes" id="UP001140510">
    <property type="component" value="Unassembled WGS sequence"/>
</dbReference>
<dbReference type="PANTHER" id="PTHR11567">
    <property type="entry name" value="ACID PHOSPHATASE-RELATED"/>
    <property type="match status" value="1"/>
</dbReference>
<keyword evidence="1" id="KW-1133">Transmembrane helix</keyword>
<gene>
    <name evidence="2" type="ORF">N0V91_001613</name>
</gene>
<dbReference type="Gene3D" id="3.40.50.1240">
    <property type="entry name" value="Phosphoglycerate mutase-like"/>
    <property type="match status" value="2"/>
</dbReference>
<evidence type="ECO:0000256" key="1">
    <source>
        <dbReference type="SAM" id="Phobius"/>
    </source>
</evidence>
<dbReference type="EMBL" id="JAPEVA010000006">
    <property type="protein sequence ID" value="KAJ4411237.1"/>
    <property type="molecule type" value="Genomic_DNA"/>
</dbReference>
<comment type="caution">
    <text evidence="2">The sequence shown here is derived from an EMBL/GenBank/DDBJ whole genome shotgun (WGS) entry which is preliminary data.</text>
</comment>
<sequence>MSKHYKGYNLTNLEVQQNYDVGQDYRNIYLTSSSPKRILDISEDQIVNSQIYASAPDQAVLLNTATAFLQGLYPPLENIDQALAAQTLNSNERVIRRLGDYQYLIIQGENDNSPDIIWLKGDEQCPSVTISTIQNKESTDFKQRVEETRAFYESFWDQLSSLRTLADDCESNVAYSTDDLARSIGGQRFAGGILEQLEQIVTTKGKLKFTLLAGSYDTFLEFFGLNNLSAVSGDFRGLPHYASTMAFEVFTRGDVTAFPNVDDLRVRLMFRNGSTKGEASRAYPLFGGQEQSLPYNDFVSKMKEFAINSTEQWCSTCRSDALFCQAYSARDNASKFGRTHSAMLNAIAGVIGALSTLGIIGLGGLLFVLIRRRRSAINAGSAESNVKGSIISQGSSM</sequence>
<feature type="transmembrane region" description="Helical" evidence="1">
    <location>
        <begin position="342"/>
        <end position="370"/>
    </location>
</feature>
<keyword evidence="1" id="KW-0472">Membrane</keyword>
<keyword evidence="3" id="KW-1185">Reference proteome</keyword>
<keyword evidence="1" id="KW-0812">Transmembrane</keyword>
<proteinExistence type="predicted"/>
<dbReference type="InterPro" id="IPR050645">
    <property type="entry name" value="Histidine_acid_phosphatase"/>
</dbReference>
<dbReference type="AlphaFoldDB" id="A0A9W8ZKN3"/>
<name>A0A9W8ZKN3_9PLEO</name>
<dbReference type="OrthoDB" id="258392at2759"/>
<protein>
    <submittedName>
        <fullName evidence="2">Uncharacterized protein</fullName>
    </submittedName>
</protein>